<dbReference type="InterPro" id="IPR003029">
    <property type="entry name" value="S1_domain"/>
</dbReference>
<keyword evidence="4" id="KW-1185">Reference proteome</keyword>
<dbReference type="Gene3D" id="2.40.50.140">
    <property type="entry name" value="Nucleic acid-binding proteins"/>
    <property type="match status" value="1"/>
</dbReference>
<gene>
    <name evidence="3" type="ORF">PCOR1329_LOCUS21521</name>
</gene>
<name>A0ABN9RKX3_9DINO</name>
<dbReference type="InterPro" id="IPR012340">
    <property type="entry name" value="NA-bd_OB-fold"/>
</dbReference>
<comment type="caution">
    <text evidence="3">The sequence shown here is derived from an EMBL/GenBank/DDBJ whole genome shotgun (WGS) entry which is preliminary data.</text>
</comment>
<evidence type="ECO:0000256" key="1">
    <source>
        <dbReference type="SAM" id="MobiDB-lite"/>
    </source>
</evidence>
<dbReference type="SUPFAM" id="SSF50249">
    <property type="entry name" value="Nucleic acid-binding proteins"/>
    <property type="match status" value="2"/>
</dbReference>
<protein>
    <recommendedName>
        <fullName evidence="2">S1 motif domain-containing protein</fullName>
    </recommendedName>
</protein>
<feature type="domain" description="S1 motif" evidence="2">
    <location>
        <begin position="183"/>
        <end position="247"/>
    </location>
</feature>
<proteinExistence type="predicted"/>
<dbReference type="SMART" id="SM00316">
    <property type="entry name" value="S1"/>
    <property type="match status" value="2"/>
</dbReference>
<feature type="non-terminal residue" evidence="3">
    <location>
        <position position="368"/>
    </location>
</feature>
<feature type="region of interest" description="Disordered" evidence="1">
    <location>
        <begin position="68"/>
        <end position="102"/>
    </location>
</feature>
<organism evidence="3 4">
    <name type="scientific">Prorocentrum cordatum</name>
    <dbReference type="NCBI Taxonomy" id="2364126"/>
    <lineage>
        <taxon>Eukaryota</taxon>
        <taxon>Sar</taxon>
        <taxon>Alveolata</taxon>
        <taxon>Dinophyceae</taxon>
        <taxon>Prorocentrales</taxon>
        <taxon>Prorocentraceae</taxon>
        <taxon>Prorocentrum</taxon>
    </lineage>
</organism>
<evidence type="ECO:0000313" key="4">
    <source>
        <dbReference type="Proteomes" id="UP001189429"/>
    </source>
</evidence>
<reference evidence="3" key="1">
    <citation type="submission" date="2023-10" db="EMBL/GenBank/DDBJ databases">
        <authorList>
            <person name="Chen Y."/>
            <person name="Shah S."/>
            <person name="Dougan E. K."/>
            <person name="Thang M."/>
            <person name="Chan C."/>
        </authorList>
    </citation>
    <scope>NUCLEOTIDE SEQUENCE [LARGE SCALE GENOMIC DNA]</scope>
</reference>
<feature type="domain" description="S1 motif" evidence="2">
    <location>
        <begin position="107"/>
        <end position="171"/>
    </location>
</feature>
<dbReference type="PANTHER" id="PTHR10724">
    <property type="entry name" value="30S RIBOSOMAL PROTEIN S1"/>
    <property type="match status" value="1"/>
</dbReference>
<accession>A0ABN9RKX3</accession>
<dbReference type="EMBL" id="CAUYUJ010007100">
    <property type="protein sequence ID" value="CAK0819558.1"/>
    <property type="molecule type" value="Genomic_DNA"/>
</dbReference>
<sequence length="368" mass="39859">METAMATPDLGAFLAKYPVDERAYDFFASSSRQVQEEVLREFQPKTEGEASYARLFTSLVLKVRQRYGEGRRQRGKGGKGGGGAPAPQAASEGAAPRREKRGLGDLRVGMELEGTVKFRSDRGVWVDIGYEKNARINATRQLAFRLKRNQRVATTVQAVDPRRGEVWVSAADLPTLRPWEALQVGMTTEGRVAFRSSAGVFVDIGFEQNGIVLAANRSQMFEALKQDQIVAATVEGVDGSTIRVSVAGVPKPRSLQELRVGETLEGAVGSKTERGVFVDVGCEKPALVIAPREEAYALGRSQPVTATVERVQGDVFWVSVAGLPKLPFPEELQVGSIVNGTVARKSTEGVLLDIGNAEMARVLAPRAM</sequence>
<dbReference type="InterPro" id="IPR050437">
    <property type="entry name" value="Ribos_protein_bS1-like"/>
</dbReference>
<evidence type="ECO:0000259" key="2">
    <source>
        <dbReference type="SMART" id="SM00316"/>
    </source>
</evidence>
<feature type="compositionally biased region" description="Low complexity" evidence="1">
    <location>
        <begin position="85"/>
        <end position="94"/>
    </location>
</feature>
<evidence type="ECO:0000313" key="3">
    <source>
        <dbReference type="EMBL" id="CAK0819558.1"/>
    </source>
</evidence>
<dbReference type="Proteomes" id="UP001189429">
    <property type="component" value="Unassembled WGS sequence"/>
</dbReference>
<dbReference type="PANTHER" id="PTHR10724:SF10">
    <property type="entry name" value="S1 RNA-BINDING DOMAIN-CONTAINING PROTEIN 1"/>
    <property type="match status" value="1"/>
</dbReference>